<evidence type="ECO:0000313" key="2">
    <source>
        <dbReference type="Proteomes" id="UP000027471"/>
    </source>
</evidence>
<accession>A0A074JZJ7</accession>
<evidence type="ECO:0008006" key="3">
    <source>
        <dbReference type="Google" id="ProtNLM"/>
    </source>
</evidence>
<organism evidence="1 2">
    <name type="scientific">Thioclava indica</name>
    <dbReference type="NCBI Taxonomy" id="1353528"/>
    <lineage>
        <taxon>Bacteria</taxon>
        <taxon>Pseudomonadati</taxon>
        <taxon>Pseudomonadota</taxon>
        <taxon>Alphaproteobacteria</taxon>
        <taxon>Rhodobacterales</taxon>
        <taxon>Paracoccaceae</taxon>
        <taxon>Thioclava</taxon>
    </lineage>
</organism>
<keyword evidence="2" id="KW-1185">Reference proteome</keyword>
<sequence>MSKKAKIKDLENRLRDDRADLASTLADLTGRIAPDYLSEQVSQMVQEYARPMAKKAEETVRANPLAFALAGAGLAWLAVSARKGDDESAETEGSEKGSVMAQDGLSDDWLDEIDELRDTASERMKQLEIAAASNTEKAADYANERARMVSEFASDLRDSLQSGLGDLSDEARERVVRAREAAYSARLSLQDRAKDAGRSGKKMIKDHPLITAALGIAIGAAIVNAMPKPEVNRRSFGPRTNRLIDEAKSIYDEEKSRVKSLADTAGKEVKRTARAVADTATEEARKTVRDISSQAKSAGQDLSERLAQQLADEASKAIKDVGEHLRARGHDGITH</sequence>
<gene>
    <name evidence="1" type="ORF">DT23_09770</name>
</gene>
<dbReference type="Proteomes" id="UP000027471">
    <property type="component" value="Unassembled WGS sequence"/>
</dbReference>
<dbReference type="OrthoDB" id="7471221at2"/>
<name>A0A074JZJ7_9RHOB</name>
<dbReference type="eggNOG" id="ENOG50335DZ">
    <property type="taxonomic scope" value="Bacteria"/>
</dbReference>
<dbReference type="AlphaFoldDB" id="A0A074JZJ7"/>
<proteinExistence type="predicted"/>
<dbReference type="STRING" id="1353528.DT23_09770"/>
<dbReference type="RefSeq" id="WP_038127991.1">
    <property type="nucleotide sequence ID" value="NZ_AUNB01000002.1"/>
</dbReference>
<evidence type="ECO:0000313" key="1">
    <source>
        <dbReference type="EMBL" id="KEO61370.1"/>
    </source>
</evidence>
<dbReference type="EMBL" id="AUNB01000002">
    <property type="protein sequence ID" value="KEO61370.1"/>
    <property type="molecule type" value="Genomic_DNA"/>
</dbReference>
<comment type="caution">
    <text evidence="1">The sequence shown here is derived from an EMBL/GenBank/DDBJ whole genome shotgun (WGS) entry which is preliminary data.</text>
</comment>
<reference evidence="1 2" key="1">
    <citation type="journal article" date="2015" name="Antonie Van Leeuwenhoek">
        <title>Thioclava indica sp. nov., isolated from surface seawater of the Indian Ocean.</title>
        <authorList>
            <person name="Liu Y."/>
            <person name="Lai Q."/>
            <person name="Du J."/>
            <person name="Xu H."/>
            <person name="Jiang L."/>
            <person name="Shao Z."/>
        </authorList>
    </citation>
    <scope>NUCLEOTIDE SEQUENCE [LARGE SCALE GENOMIC DNA]</scope>
    <source>
        <strain evidence="1 2">DT23-4</strain>
    </source>
</reference>
<protein>
    <recommendedName>
        <fullName evidence="3">DUF3618 domain-containing protein</fullName>
    </recommendedName>
</protein>